<accession>A0ABN1EJQ7</accession>
<gene>
    <name evidence="7" type="ORF">GCM10008942_15810</name>
</gene>
<evidence type="ECO:0000256" key="3">
    <source>
        <dbReference type="ARBA" id="ARBA00022801"/>
    </source>
</evidence>
<dbReference type="SMART" id="SM00232">
    <property type="entry name" value="JAB_MPN"/>
    <property type="match status" value="1"/>
</dbReference>
<proteinExistence type="predicted"/>
<evidence type="ECO:0000256" key="4">
    <source>
        <dbReference type="ARBA" id="ARBA00022833"/>
    </source>
</evidence>
<dbReference type="InterPro" id="IPR000555">
    <property type="entry name" value="JAMM/MPN+_dom"/>
</dbReference>
<keyword evidence="3" id="KW-0378">Hydrolase</keyword>
<dbReference type="CDD" id="cd08070">
    <property type="entry name" value="MPN_like"/>
    <property type="match status" value="1"/>
</dbReference>
<name>A0ABN1EJQ7_9PROT</name>
<evidence type="ECO:0000313" key="7">
    <source>
        <dbReference type="EMBL" id="GAA0568085.1"/>
    </source>
</evidence>
<dbReference type="InterPro" id="IPR051929">
    <property type="entry name" value="VirAsm_ModProt"/>
</dbReference>
<evidence type="ECO:0000256" key="1">
    <source>
        <dbReference type="ARBA" id="ARBA00022670"/>
    </source>
</evidence>
<evidence type="ECO:0000256" key="2">
    <source>
        <dbReference type="ARBA" id="ARBA00022723"/>
    </source>
</evidence>
<feature type="domain" description="JAB1/MPN/MOV34 metalloenzyme" evidence="6">
    <location>
        <begin position="1"/>
        <end position="125"/>
    </location>
</feature>
<dbReference type="PANTHER" id="PTHR34858:SF1">
    <property type="entry name" value="CYSO-CYSTEINE PEPTIDASE"/>
    <property type="match status" value="1"/>
</dbReference>
<reference evidence="7 8" key="1">
    <citation type="journal article" date="2019" name="Int. J. Syst. Evol. Microbiol.">
        <title>The Global Catalogue of Microorganisms (GCM) 10K type strain sequencing project: providing services to taxonomists for standard genome sequencing and annotation.</title>
        <authorList>
            <consortium name="The Broad Institute Genomics Platform"/>
            <consortium name="The Broad Institute Genome Sequencing Center for Infectious Disease"/>
            <person name="Wu L."/>
            <person name="Ma J."/>
        </authorList>
    </citation>
    <scope>NUCLEOTIDE SEQUENCE [LARGE SCALE GENOMIC DNA]</scope>
    <source>
        <strain evidence="7 8">JCM 15089</strain>
    </source>
</reference>
<dbReference type="EMBL" id="BAAADD010000004">
    <property type="protein sequence ID" value="GAA0568085.1"/>
    <property type="molecule type" value="Genomic_DNA"/>
</dbReference>
<dbReference type="Gene3D" id="3.40.140.10">
    <property type="entry name" value="Cytidine Deaminase, domain 2"/>
    <property type="match status" value="1"/>
</dbReference>
<keyword evidence="5" id="KW-0482">Metalloprotease</keyword>
<keyword evidence="2" id="KW-0479">Metal-binding</keyword>
<dbReference type="InterPro" id="IPR028090">
    <property type="entry name" value="JAB_dom_prok"/>
</dbReference>
<dbReference type="Pfam" id="PF14464">
    <property type="entry name" value="Prok-JAB"/>
    <property type="match status" value="1"/>
</dbReference>
<sequence length="132" mass="14167">MLILAAALRAQLLAAARDAFPAECCGLLEGTREEGIVTVTAFHPAANVSPAPQEAFEIDPAVQFALQRALRGSGREVVGCYHSHPNGRAEPSARDRAHIYPEGFIWVIIATGVIKTFAAFEAPSFQPLTIRV</sequence>
<dbReference type="RefSeq" id="WP_166929998.1">
    <property type="nucleotide sequence ID" value="NZ_BAAADD010000004.1"/>
</dbReference>
<keyword evidence="8" id="KW-1185">Reference proteome</keyword>
<evidence type="ECO:0000259" key="6">
    <source>
        <dbReference type="SMART" id="SM00232"/>
    </source>
</evidence>
<dbReference type="SUPFAM" id="SSF102712">
    <property type="entry name" value="JAB1/MPN domain"/>
    <property type="match status" value="1"/>
</dbReference>
<dbReference type="PANTHER" id="PTHR34858">
    <property type="entry name" value="CYSO-CYSTEINE PEPTIDASE"/>
    <property type="match status" value="1"/>
</dbReference>
<comment type="caution">
    <text evidence="7">The sequence shown here is derived from an EMBL/GenBank/DDBJ whole genome shotgun (WGS) entry which is preliminary data.</text>
</comment>
<protein>
    <recommendedName>
        <fullName evidence="6">JAB1/MPN/MOV34 metalloenzyme domain-containing protein</fullName>
    </recommendedName>
</protein>
<keyword evidence="1" id="KW-0645">Protease</keyword>
<dbReference type="Proteomes" id="UP001499951">
    <property type="component" value="Unassembled WGS sequence"/>
</dbReference>
<evidence type="ECO:0000256" key="5">
    <source>
        <dbReference type="ARBA" id="ARBA00023049"/>
    </source>
</evidence>
<keyword evidence="4" id="KW-0862">Zinc</keyword>
<organism evidence="7 8">
    <name type="scientific">Rhizomicrobium electricum</name>
    <dbReference type="NCBI Taxonomy" id="480070"/>
    <lineage>
        <taxon>Bacteria</taxon>
        <taxon>Pseudomonadati</taxon>
        <taxon>Pseudomonadota</taxon>
        <taxon>Alphaproteobacteria</taxon>
        <taxon>Micropepsales</taxon>
        <taxon>Micropepsaceae</taxon>
        <taxon>Rhizomicrobium</taxon>
    </lineage>
</organism>
<evidence type="ECO:0000313" key="8">
    <source>
        <dbReference type="Proteomes" id="UP001499951"/>
    </source>
</evidence>